<dbReference type="Proteomes" id="UP001165489">
    <property type="component" value="Unassembled WGS sequence"/>
</dbReference>
<dbReference type="RefSeq" id="WP_241347772.1">
    <property type="nucleotide sequence ID" value="NZ_JAKZGP010000016.1"/>
</dbReference>
<comment type="caution">
    <text evidence="1">The sequence shown here is derived from an EMBL/GenBank/DDBJ whole genome shotgun (WGS) entry which is preliminary data.</text>
</comment>
<evidence type="ECO:0000313" key="2">
    <source>
        <dbReference type="Proteomes" id="UP001165489"/>
    </source>
</evidence>
<dbReference type="EMBL" id="JAKZGP010000016">
    <property type="protein sequence ID" value="MCH7409425.1"/>
    <property type="molecule type" value="Genomic_DNA"/>
</dbReference>
<name>A0ABS9UZP7_9BACT</name>
<organism evidence="1 2">
    <name type="scientific">Belliella filtrata</name>
    <dbReference type="NCBI Taxonomy" id="2923435"/>
    <lineage>
        <taxon>Bacteria</taxon>
        <taxon>Pseudomonadati</taxon>
        <taxon>Bacteroidota</taxon>
        <taxon>Cytophagia</taxon>
        <taxon>Cytophagales</taxon>
        <taxon>Cyclobacteriaceae</taxon>
        <taxon>Belliella</taxon>
    </lineage>
</organism>
<protein>
    <submittedName>
        <fullName evidence="1">Uncharacterized protein</fullName>
    </submittedName>
</protein>
<accession>A0ABS9UZP7</accession>
<evidence type="ECO:0000313" key="1">
    <source>
        <dbReference type="EMBL" id="MCH7409425.1"/>
    </source>
</evidence>
<sequence length="116" mass="13482">MQEIWTFEINNKSEFESNEDLIKKQVEINQKELGIMLSYYYKPQGAVVEQVKFISTIVSKADNTAKIILGFVVVHFNACLNIHDQNQERIEMTVKVTENEITFRGPEILERGMDEI</sequence>
<reference evidence="1" key="1">
    <citation type="submission" date="2022-03" db="EMBL/GenBank/DDBJ databases">
        <title>De novo assembled genomes of Belliella spp. (Cyclobacteriaceae) strains.</title>
        <authorList>
            <person name="Szabo A."/>
            <person name="Korponai K."/>
            <person name="Felfoldi T."/>
        </authorList>
    </citation>
    <scope>NUCLEOTIDE SEQUENCE</scope>
    <source>
        <strain evidence="1">DSM 111904</strain>
    </source>
</reference>
<keyword evidence="2" id="KW-1185">Reference proteome</keyword>
<gene>
    <name evidence="1" type="ORF">MM239_08470</name>
</gene>
<proteinExistence type="predicted"/>